<dbReference type="EMBL" id="JAMRXG010000012">
    <property type="protein sequence ID" value="MCM6776926.1"/>
    <property type="molecule type" value="Genomic_DNA"/>
</dbReference>
<keyword evidence="8" id="KW-1185">Reference proteome</keyword>
<evidence type="ECO:0000256" key="4">
    <source>
        <dbReference type="ARBA" id="ARBA00023235"/>
    </source>
</evidence>
<dbReference type="InterPro" id="IPR008240">
    <property type="entry name" value="Chorismate_mutase_periplasmic"/>
</dbReference>
<dbReference type="Gene3D" id="1.20.59.10">
    <property type="entry name" value="Chorismate mutase"/>
    <property type="match status" value="1"/>
</dbReference>
<sequence>MRGSALVLAAAVAFGVLVGEAPTVTAQPVPPAVAAADRPLDRVVELALERLETGDTVAAAKWVSAAASGVEPVIDDPVREAQVYDAMVEAGAKLGLPGDWVRQVFSGQIEANKMVQRGLLARWRFDPAAAPTSAPNLLAVRPIIDRVNGEILAQLAAHRAELSGPHCAERLATSVFPALTSGRTDALHQAALVRAGAALCSPS</sequence>
<keyword evidence="3 5" id="KW-0732">Signal</keyword>
<reference evidence="7" key="1">
    <citation type="submission" date="2022-06" db="EMBL/GenBank/DDBJ databases">
        <title>Novel species in genus nocardia.</title>
        <authorList>
            <person name="Li F."/>
        </authorList>
    </citation>
    <scope>NUCLEOTIDE SEQUENCE</scope>
    <source>
        <strain evidence="7">CDC141</strain>
    </source>
</reference>
<dbReference type="PANTHER" id="PTHR38041:SF2">
    <property type="entry name" value="SECRETED CHORISMATE MUTASE"/>
    <property type="match status" value="1"/>
</dbReference>
<dbReference type="InterPro" id="IPR051331">
    <property type="entry name" value="Chorismate_mutase-related"/>
</dbReference>
<dbReference type="PANTHER" id="PTHR38041">
    <property type="entry name" value="CHORISMATE MUTASE"/>
    <property type="match status" value="1"/>
</dbReference>
<feature type="signal peptide" evidence="5">
    <location>
        <begin position="1"/>
        <end position="26"/>
    </location>
</feature>
<comment type="caution">
    <text evidence="7">The sequence shown here is derived from an EMBL/GenBank/DDBJ whole genome shotgun (WGS) entry which is preliminary data.</text>
</comment>
<dbReference type="InterPro" id="IPR036263">
    <property type="entry name" value="Chorismate_II_sf"/>
</dbReference>
<evidence type="ECO:0000256" key="5">
    <source>
        <dbReference type="SAM" id="SignalP"/>
    </source>
</evidence>
<feature type="chain" id="PRO_5040772335" description="chorismate mutase" evidence="5">
    <location>
        <begin position="27"/>
        <end position="203"/>
    </location>
</feature>
<dbReference type="SMART" id="SM00830">
    <property type="entry name" value="CM_2"/>
    <property type="match status" value="1"/>
</dbReference>
<dbReference type="InterPro" id="IPR002701">
    <property type="entry name" value="CM_II_prokaryot"/>
</dbReference>
<accession>A0A9X2EEY1</accession>
<dbReference type="RefSeq" id="WP_251915426.1">
    <property type="nucleotide sequence ID" value="NZ_JAMRXG010000012.1"/>
</dbReference>
<dbReference type="GO" id="GO:0046417">
    <property type="term" value="P:chorismate metabolic process"/>
    <property type="evidence" value="ECO:0007669"/>
    <property type="project" value="InterPro"/>
</dbReference>
<evidence type="ECO:0000256" key="2">
    <source>
        <dbReference type="ARBA" id="ARBA00012404"/>
    </source>
</evidence>
<feature type="domain" description="Chorismate mutase" evidence="6">
    <location>
        <begin position="20"/>
        <end position="120"/>
    </location>
</feature>
<evidence type="ECO:0000256" key="3">
    <source>
        <dbReference type="ARBA" id="ARBA00022729"/>
    </source>
</evidence>
<name>A0A9X2EEY1_9NOCA</name>
<dbReference type="InterPro" id="IPR036979">
    <property type="entry name" value="CM_dom_sf"/>
</dbReference>
<evidence type="ECO:0000259" key="6">
    <source>
        <dbReference type="PROSITE" id="PS51168"/>
    </source>
</evidence>
<comment type="pathway">
    <text evidence="1">Metabolic intermediate biosynthesis; prephenate biosynthesis; prephenate from chorismate: step 1/1.</text>
</comment>
<gene>
    <name evidence="7" type="primary">aroQ</name>
    <name evidence="7" type="ORF">NDR86_25890</name>
</gene>
<evidence type="ECO:0000313" key="8">
    <source>
        <dbReference type="Proteomes" id="UP001139157"/>
    </source>
</evidence>
<dbReference type="AlphaFoldDB" id="A0A9X2EEY1"/>
<dbReference type="SUPFAM" id="SSF48600">
    <property type="entry name" value="Chorismate mutase II"/>
    <property type="match status" value="1"/>
</dbReference>
<dbReference type="NCBIfam" id="TIGR01806">
    <property type="entry name" value="CM_mono2"/>
    <property type="match status" value="1"/>
</dbReference>
<dbReference type="Pfam" id="PF01817">
    <property type="entry name" value="CM_2"/>
    <property type="match status" value="1"/>
</dbReference>
<dbReference type="GO" id="GO:0009697">
    <property type="term" value="P:salicylic acid biosynthetic process"/>
    <property type="evidence" value="ECO:0007669"/>
    <property type="project" value="TreeGrafter"/>
</dbReference>
<evidence type="ECO:0000313" key="7">
    <source>
        <dbReference type="EMBL" id="MCM6776926.1"/>
    </source>
</evidence>
<proteinExistence type="predicted"/>
<dbReference type="EC" id="5.4.99.5" evidence="2"/>
<evidence type="ECO:0000256" key="1">
    <source>
        <dbReference type="ARBA" id="ARBA00004817"/>
    </source>
</evidence>
<keyword evidence="4 7" id="KW-0413">Isomerase</keyword>
<organism evidence="7 8">
    <name type="scientific">Nocardia pulmonis</name>
    <dbReference type="NCBI Taxonomy" id="2951408"/>
    <lineage>
        <taxon>Bacteria</taxon>
        <taxon>Bacillati</taxon>
        <taxon>Actinomycetota</taxon>
        <taxon>Actinomycetes</taxon>
        <taxon>Mycobacteriales</taxon>
        <taxon>Nocardiaceae</taxon>
        <taxon>Nocardia</taxon>
    </lineage>
</organism>
<protein>
    <recommendedName>
        <fullName evidence="2">chorismate mutase</fullName>
        <ecNumber evidence="2">5.4.99.5</ecNumber>
    </recommendedName>
</protein>
<dbReference type="GO" id="GO:0004106">
    <property type="term" value="F:chorismate mutase activity"/>
    <property type="evidence" value="ECO:0007669"/>
    <property type="project" value="UniProtKB-EC"/>
</dbReference>
<dbReference type="PROSITE" id="PS51168">
    <property type="entry name" value="CHORISMATE_MUT_2"/>
    <property type="match status" value="1"/>
</dbReference>
<dbReference type="Proteomes" id="UP001139157">
    <property type="component" value="Unassembled WGS sequence"/>
</dbReference>